<gene>
    <name evidence="2" type="ORF">CLAFUR5_08995</name>
</gene>
<feature type="region of interest" description="Disordered" evidence="1">
    <location>
        <begin position="75"/>
        <end position="176"/>
    </location>
</feature>
<dbReference type="KEGG" id="ffu:CLAFUR5_08995"/>
<dbReference type="RefSeq" id="XP_047766323.1">
    <property type="nucleotide sequence ID" value="XM_047908143.1"/>
</dbReference>
<evidence type="ECO:0000313" key="2">
    <source>
        <dbReference type="EMBL" id="UJO21957.1"/>
    </source>
</evidence>
<dbReference type="AlphaFoldDB" id="A0A9Q8UTM9"/>
<feature type="compositionally biased region" description="Acidic residues" evidence="1">
    <location>
        <begin position="118"/>
        <end position="133"/>
    </location>
</feature>
<feature type="compositionally biased region" description="Basic and acidic residues" evidence="1">
    <location>
        <begin position="75"/>
        <end position="90"/>
    </location>
</feature>
<proteinExistence type="predicted"/>
<feature type="compositionally biased region" description="Acidic residues" evidence="1">
    <location>
        <begin position="91"/>
        <end position="108"/>
    </location>
</feature>
<keyword evidence="3" id="KW-1185">Reference proteome</keyword>
<organism evidence="2 3">
    <name type="scientific">Passalora fulva</name>
    <name type="common">Tomato leaf mold</name>
    <name type="synonym">Cladosporium fulvum</name>
    <dbReference type="NCBI Taxonomy" id="5499"/>
    <lineage>
        <taxon>Eukaryota</taxon>
        <taxon>Fungi</taxon>
        <taxon>Dikarya</taxon>
        <taxon>Ascomycota</taxon>
        <taxon>Pezizomycotina</taxon>
        <taxon>Dothideomycetes</taxon>
        <taxon>Dothideomycetidae</taxon>
        <taxon>Mycosphaerellales</taxon>
        <taxon>Mycosphaerellaceae</taxon>
        <taxon>Fulvia</taxon>
    </lineage>
</organism>
<reference evidence="2" key="1">
    <citation type="submission" date="2021-12" db="EMBL/GenBank/DDBJ databases">
        <authorList>
            <person name="Zaccaron A."/>
            <person name="Stergiopoulos I."/>
        </authorList>
    </citation>
    <scope>NUCLEOTIDE SEQUENCE</scope>
    <source>
        <strain evidence="2">Race5_Kim</strain>
    </source>
</reference>
<evidence type="ECO:0000256" key="1">
    <source>
        <dbReference type="SAM" id="MobiDB-lite"/>
    </source>
</evidence>
<dbReference type="Proteomes" id="UP000756132">
    <property type="component" value="Chromosome 9"/>
</dbReference>
<dbReference type="OrthoDB" id="10596032at2759"/>
<sequence>MTCLCPWCARTEAYRKLRGPVEYIRTINYNSRTAATKKAVEVAEAKYDREMAVLGKMRLRQPERWERVDGVVGREKVKGGSPLRRELKAEDLEDDVGVDGDCESEDEGPSPSLMGHEPDDEDEISDVEDEDPMDSLAGKLDELTFDEKEDSPVSSAAPKEVDEPSQDSLESGAQPLCSCRSGYLCEYC</sequence>
<dbReference type="EMBL" id="CP090171">
    <property type="protein sequence ID" value="UJO21957.1"/>
    <property type="molecule type" value="Genomic_DNA"/>
</dbReference>
<reference evidence="2" key="2">
    <citation type="journal article" date="2022" name="Microb. Genom.">
        <title>A chromosome-scale genome assembly of the tomato pathogen Cladosporium fulvum reveals a compartmentalized genome architecture and the presence of a dispensable chromosome.</title>
        <authorList>
            <person name="Zaccaron A.Z."/>
            <person name="Chen L.H."/>
            <person name="Samaras A."/>
            <person name="Stergiopoulos I."/>
        </authorList>
    </citation>
    <scope>NUCLEOTIDE SEQUENCE</scope>
    <source>
        <strain evidence="2">Race5_Kim</strain>
    </source>
</reference>
<dbReference type="GeneID" id="71988873"/>
<accession>A0A9Q8UTM9</accession>
<evidence type="ECO:0000313" key="3">
    <source>
        <dbReference type="Proteomes" id="UP000756132"/>
    </source>
</evidence>
<protein>
    <submittedName>
        <fullName evidence="2">Uncharacterized protein</fullName>
    </submittedName>
</protein>
<name>A0A9Q8UTM9_PASFU</name>